<dbReference type="SUPFAM" id="SSF50985">
    <property type="entry name" value="RCC1/BLIP-II"/>
    <property type="match status" value="1"/>
</dbReference>
<accession>A0A0U5C8Q1</accession>
<dbReference type="PANTHER" id="PTHR45982">
    <property type="entry name" value="REGULATOR OF CHROMOSOME CONDENSATION"/>
    <property type="match status" value="1"/>
</dbReference>
<organism evidence="2 3">
    <name type="scientific">Aspergillus calidoustus</name>
    <dbReference type="NCBI Taxonomy" id="454130"/>
    <lineage>
        <taxon>Eukaryota</taxon>
        <taxon>Fungi</taxon>
        <taxon>Dikarya</taxon>
        <taxon>Ascomycota</taxon>
        <taxon>Pezizomycotina</taxon>
        <taxon>Eurotiomycetes</taxon>
        <taxon>Eurotiomycetidae</taxon>
        <taxon>Eurotiales</taxon>
        <taxon>Aspergillaceae</taxon>
        <taxon>Aspergillus</taxon>
        <taxon>Aspergillus subgen. Nidulantes</taxon>
    </lineage>
</organism>
<dbReference type="Pfam" id="PF13540">
    <property type="entry name" value="RCC1_2"/>
    <property type="match status" value="1"/>
</dbReference>
<protein>
    <submittedName>
        <fullName evidence="2">Uncharacterized protein</fullName>
    </submittedName>
</protein>
<sequence>MEATPTEVDPNAFPQGTIFTQLAATKSATFVLTSTGSVYGWGTFRGSNAVIGFSPTSQQEPLPVLIDNLENVAKLVAGAQHMLALTSKGRVFPGVAMSNISLGDNDHTTSHLMTSNQQHVLSLLTSGEIGSGHYHSFAIHKSGDIYAWGLSDYEQTTMPQDARFEREMFPKKLHMLKRNSDNPRETQESFRYRAGNITATLSTKTDIVTHGAELISMGLG</sequence>
<evidence type="ECO:0000313" key="2">
    <source>
        <dbReference type="EMBL" id="CEL05065.1"/>
    </source>
</evidence>
<dbReference type="GO" id="GO:0005737">
    <property type="term" value="C:cytoplasm"/>
    <property type="evidence" value="ECO:0007669"/>
    <property type="project" value="TreeGrafter"/>
</dbReference>
<dbReference type="EMBL" id="CDMC01000005">
    <property type="protein sequence ID" value="CEL05065.1"/>
    <property type="molecule type" value="Genomic_DNA"/>
</dbReference>
<reference evidence="3" key="1">
    <citation type="journal article" date="2016" name="Genome Announc.">
        <title>Draft genome sequences of fungus Aspergillus calidoustus.</title>
        <authorList>
            <person name="Horn F."/>
            <person name="Linde J."/>
            <person name="Mattern D.J."/>
            <person name="Walther G."/>
            <person name="Guthke R."/>
            <person name="Scherlach K."/>
            <person name="Martin K."/>
            <person name="Brakhage A.A."/>
            <person name="Petzke L."/>
            <person name="Valiante V."/>
        </authorList>
    </citation>
    <scope>NUCLEOTIDE SEQUENCE [LARGE SCALE GENOMIC DNA]</scope>
    <source>
        <strain evidence="3">SF006504</strain>
    </source>
</reference>
<dbReference type="PANTHER" id="PTHR45982:SF1">
    <property type="entry name" value="REGULATOR OF CHROMOSOME CONDENSATION"/>
    <property type="match status" value="1"/>
</dbReference>
<dbReference type="Proteomes" id="UP000054771">
    <property type="component" value="Unassembled WGS sequence"/>
</dbReference>
<dbReference type="OrthoDB" id="61110at2759"/>
<dbReference type="STRING" id="454130.A0A0U5C8Q1"/>
<dbReference type="Pfam" id="PF00415">
    <property type="entry name" value="RCC1"/>
    <property type="match status" value="1"/>
</dbReference>
<dbReference type="InterPro" id="IPR009091">
    <property type="entry name" value="RCC1/BLIP-II"/>
</dbReference>
<evidence type="ECO:0000256" key="1">
    <source>
        <dbReference type="PROSITE-ProRule" id="PRU00235"/>
    </source>
</evidence>
<dbReference type="Gene3D" id="2.130.10.30">
    <property type="entry name" value="Regulator of chromosome condensation 1/beta-lactamase-inhibitor protein II"/>
    <property type="match status" value="1"/>
</dbReference>
<dbReference type="GO" id="GO:0005085">
    <property type="term" value="F:guanyl-nucleotide exchange factor activity"/>
    <property type="evidence" value="ECO:0007669"/>
    <property type="project" value="TreeGrafter"/>
</dbReference>
<dbReference type="AlphaFoldDB" id="A0A0U5C8Q1"/>
<gene>
    <name evidence="2" type="ORF">ASPCAL06186</name>
</gene>
<name>A0A0U5C8Q1_ASPCI</name>
<dbReference type="PRINTS" id="PR00633">
    <property type="entry name" value="RCCNDNSATION"/>
</dbReference>
<dbReference type="PROSITE" id="PS50012">
    <property type="entry name" value="RCC1_3"/>
    <property type="match status" value="1"/>
</dbReference>
<dbReference type="PROSITE" id="PS00626">
    <property type="entry name" value="RCC1_2"/>
    <property type="match status" value="1"/>
</dbReference>
<keyword evidence="3" id="KW-1185">Reference proteome</keyword>
<feature type="repeat" description="RCC1" evidence="1">
    <location>
        <begin position="36"/>
        <end position="88"/>
    </location>
</feature>
<dbReference type="InterPro" id="IPR000408">
    <property type="entry name" value="Reg_chr_condens"/>
</dbReference>
<evidence type="ECO:0000313" key="3">
    <source>
        <dbReference type="Proteomes" id="UP000054771"/>
    </source>
</evidence>
<dbReference type="InterPro" id="IPR051553">
    <property type="entry name" value="Ran_GTPase-activating"/>
</dbReference>
<proteinExistence type="predicted"/>